<dbReference type="Gene3D" id="4.10.410.10">
    <property type="entry name" value="Pancreatic trypsin inhibitor Kunitz domain"/>
    <property type="match status" value="1"/>
</dbReference>
<dbReference type="Proteomes" id="UP001153636">
    <property type="component" value="Chromosome 1"/>
</dbReference>
<organism evidence="2 3">
    <name type="scientific">Psylliodes chrysocephalus</name>
    <dbReference type="NCBI Taxonomy" id="3402493"/>
    <lineage>
        <taxon>Eukaryota</taxon>
        <taxon>Metazoa</taxon>
        <taxon>Ecdysozoa</taxon>
        <taxon>Arthropoda</taxon>
        <taxon>Hexapoda</taxon>
        <taxon>Insecta</taxon>
        <taxon>Pterygota</taxon>
        <taxon>Neoptera</taxon>
        <taxon>Endopterygota</taxon>
        <taxon>Coleoptera</taxon>
        <taxon>Polyphaga</taxon>
        <taxon>Cucujiformia</taxon>
        <taxon>Chrysomeloidea</taxon>
        <taxon>Chrysomelidae</taxon>
        <taxon>Galerucinae</taxon>
        <taxon>Alticini</taxon>
        <taxon>Psylliodes</taxon>
    </lineage>
</organism>
<evidence type="ECO:0000313" key="3">
    <source>
        <dbReference type="Proteomes" id="UP001153636"/>
    </source>
</evidence>
<reference evidence="2" key="1">
    <citation type="submission" date="2022-01" db="EMBL/GenBank/DDBJ databases">
        <authorList>
            <person name="King R."/>
        </authorList>
    </citation>
    <scope>NUCLEOTIDE SEQUENCE</scope>
</reference>
<evidence type="ECO:0000259" key="1">
    <source>
        <dbReference type="Pfam" id="PF00014"/>
    </source>
</evidence>
<dbReference type="InterPro" id="IPR036880">
    <property type="entry name" value="Kunitz_BPTI_sf"/>
</dbReference>
<sequence>MVLKDSMERIDCKLTTQDEDNKCNFRKIVVSWYHGQCQNRPYGGCNPSPNNFSSNEECEQIAAETCTNAMGLWEQLKIYFIQIKDSICNYLGICKIIGLARAERLDELSQEA</sequence>
<dbReference type="OrthoDB" id="6775666at2759"/>
<dbReference type="Pfam" id="PF00014">
    <property type="entry name" value="Kunitz_BPTI"/>
    <property type="match status" value="1"/>
</dbReference>
<proteinExistence type="predicted"/>
<feature type="domain" description="BPTI/Kunitz inhibitor" evidence="1">
    <location>
        <begin position="12"/>
        <end position="61"/>
    </location>
</feature>
<dbReference type="GO" id="GO:0004867">
    <property type="term" value="F:serine-type endopeptidase inhibitor activity"/>
    <property type="evidence" value="ECO:0007669"/>
    <property type="project" value="InterPro"/>
</dbReference>
<dbReference type="AlphaFoldDB" id="A0A9P0CCY2"/>
<keyword evidence="3" id="KW-1185">Reference proteome</keyword>
<gene>
    <name evidence="2" type="ORF">PSYICH_LOCUS625</name>
</gene>
<evidence type="ECO:0000313" key="2">
    <source>
        <dbReference type="EMBL" id="CAH1099719.1"/>
    </source>
</evidence>
<accession>A0A9P0CCY2</accession>
<dbReference type="EMBL" id="OV651813">
    <property type="protein sequence ID" value="CAH1099719.1"/>
    <property type="molecule type" value="Genomic_DNA"/>
</dbReference>
<protein>
    <recommendedName>
        <fullName evidence="1">BPTI/Kunitz inhibitor domain-containing protein</fullName>
    </recommendedName>
</protein>
<dbReference type="InterPro" id="IPR002223">
    <property type="entry name" value="Kunitz_BPTI"/>
</dbReference>
<name>A0A9P0CCY2_9CUCU</name>
<dbReference type="SUPFAM" id="SSF57362">
    <property type="entry name" value="BPTI-like"/>
    <property type="match status" value="1"/>
</dbReference>